<keyword evidence="3" id="KW-0732">Signal</keyword>
<accession>A0A485B3J1</accession>
<dbReference type="RefSeq" id="WP_134525380.1">
    <property type="nucleotide sequence ID" value="NZ_BJNO01000004.1"/>
</dbReference>
<name>A0A485B3J1_RAOTE</name>
<evidence type="ECO:0000256" key="2">
    <source>
        <dbReference type="SAM" id="Phobius"/>
    </source>
</evidence>
<evidence type="ECO:0000313" key="5">
    <source>
        <dbReference type="Proteomes" id="UP000332594"/>
    </source>
</evidence>
<organism evidence="4 5">
    <name type="scientific">Raoultella terrigena</name>
    <name type="common">Klebsiella terrigena</name>
    <dbReference type="NCBI Taxonomy" id="577"/>
    <lineage>
        <taxon>Bacteria</taxon>
        <taxon>Pseudomonadati</taxon>
        <taxon>Pseudomonadota</taxon>
        <taxon>Gammaproteobacteria</taxon>
        <taxon>Enterobacterales</taxon>
        <taxon>Enterobacteriaceae</taxon>
        <taxon>Klebsiella/Raoultella group</taxon>
        <taxon>Raoultella</taxon>
    </lineage>
</organism>
<dbReference type="Proteomes" id="UP000332594">
    <property type="component" value="Unassembled WGS sequence"/>
</dbReference>
<gene>
    <name evidence="4" type="primary">rcnB_1</name>
    <name evidence="4" type="ORF">NCTC13038_01226</name>
</gene>
<feature type="transmembrane region" description="Helical" evidence="2">
    <location>
        <begin position="160"/>
        <end position="179"/>
    </location>
</feature>
<proteinExistence type="predicted"/>
<feature type="compositionally biased region" description="Low complexity" evidence="1">
    <location>
        <begin position="47"/>
        <end position="77"/>
    </location>
</feature>
<evidence type="ECO:0000313" key="4">
    <source>
        <dbReference type="EMBL" id="VFS67905.1"/>
    </source>
</evidence>
<keyword evidence="2" id="KW-0812">Transmembrane</keyword>
<evidence type="ECO:0000256" key="3">
    <source>
        <dbReference type="SAM" id="SignalP"/>
    </source>
</evidence>
<feature type="compositionally biased region" description="Polar residues" evidence="1">
    <location>
        <begin position="27"/>
        <end position="39"/>
    </location>
</feature>
<evidence type="ECO:0000256" key="1">
    <source>
        <dbReference type="SAM" id="MobiDB-lite"/>
    </source>
</evidence>
<protein>
    <submittedName>
        <fullName evidence="4">Nickel/cobalt homeostasis protein RcnB</fullName>
    </submittedName>
</protein>
<feature type="signal peptide" evidence="3">
    <location>
        <begin position="1"/>
        <end position="21"/>
    </location>
</feature>
<keyword evidence="2" id="KW-0472">Membrane</keyword>
<dbReference type="InterPro" id="IPR024572">
    <property type="entry name" value="RcnB"/>
</dbReference>
<dbReference type="Pfam" id="PF11776">
    <property type="entry name" value="RcnB"/>
    <property type="match status" value="1"/>
</dbReference>
<feature type="chain" id="PRO_5019837292" evidence="3">
    <location>
        <begin position="22"/>
        <end position="181"/>
    </location>
</feature>
<feature type="region of interest" description="Disordered" evidence="1">
    <location>
        <begin position="27"/>
        <end position="108"/>
    </location>
</feature>
<dbReference type="Gene3D" id="3.10.450.160">
    <property type="entry name" value="inner membrane protein cigr"/>
    <property type="match status" value="1"/>
</dbReference>
<sequence length="181" mass="19720">MKKIITLAVILSCTITSLAYADGPNGNNAPGQQVWQNESGHGKSDGNRQQGPGNGPQGNQANGHQDNGHQDNGNQDNGHQDNGNHRGPNRGEQGRAGASQHHRQDRHEQEHFAWNGHDFRKGQPAPEHYRGSAYRINNWHDRGLPAPPQGQHWSYIDGNYVLIAAATGIITSILVNGLLNN</sequence>
<dbReference type="EMBL" id="CAADJG010000002">
    <property type="protein sequence ID" value="VFS67905.1"/>
    <property type="molecule type" value="Genomic_DNA"/>
</dbReference>
<dbReference type="AlphaFoldDB" id="A0A485B3J1"/>
<reference evidence="4 5" key="1">
    <citation type="submission" date="2019-03" db="EMBL/GenBank/DDBJ databases">
        <authorList>
            <consortium name="Pathogen Informatics"/>
        </authorList>
    </citation>
    <scope>NUCLEOTIDE SEQUENCE [LARGE SCALE GENOMIC DNA]</scope>
    <source>
        <strain evidence="4 5">NCTC13038</strain>
    </source>
</reference>
<keyword evidence="2" id="KW-1133">Transmembrane helix</keyword>